<dbReference type="Pfam" id="PF09997">
    <property type="entry name" value="DUF2238"/>
    <property type="match status" value="1"/>
</dbReference>
<organism evidence="2 3">
    <name type="scientific">Candidatus Taylorbacteria bacterium RIFCSPHIGHO2_02_FULL_45_35</name>
    <dbReference type="NCBI Taxonomy" id="1802311"/>
    <lineage>
        <taxon>Bacteria</taxon>
        <taxon>Candidatus Tayloriibacteriota</taxon>
    </lineage>
</organism>
<comment type="caution">
    <text evidence="2">The sequence shown here is derived from an EMBL/GenBank/DDBJ whole genome shotgun (WGS) entry which is preliminary data.</text>
</comment>
<evidence type="ECO:0000256" key="1">
    <source>
        <dbReference type="SAM" id="Phobius"/>
    </source>
</evidence>
<keyword evidence="1" id="KW-0472">Membrane</keyword>
<dbReference type="Proteomes" id="UP000177943">
    <property type="component" value="Unassembled WGS sequence"/>
</dbReference>
<evidence type="ECO:0008006" key="4">
    <source>
        <dbReference type="Google" id="ProtNLM"/>
    </source>
</evidence>
<reference evidence="2 3" key="1">
    <citation type="journal article" date="2016" name="Nat. Commun.">
        <title>Thousands of microbial genomes shed light on interconnected biogeochemical processes in an aquifer system.</title>
        <authorList>
            <person name="Anantharaman K."/>
            <person name="Brown C.T."/>
            <person name="Hug L.A."/>
            <person name="Sharon I."/>
            <person name="Castelle C.J."/>
            <person name="Probst A.J."/>
            <person name="Thomas B.C."/>
            <person name="Singh A."/>
            <person name="Wilkins M.J."/>
            <person name="Karaoz U."/>
            <person name="Brodie E.L."/>
            <person name="Williams K.H."/>
            <person name="Hubbard S.S."/>
            <person name="Banfield J.F."/>
        </authorList>
    </citation>
    <scope>NUCLEOTIDE SEQUENCE [LARGE SCALE GENOMIC DNA]</scope>
</reference>
<dbReference type="InterPro" id="IPR014509">
    <property type="entry name" value="YjdF-like"/>
</dbReference>
<feature type="transmembrane region" description="Helical" evidence="1">
    <location>
        <begin position="74"/>
        <end position="93"/>
    </location>
</feature>
<feature type="transmembrane region" description="Helical" evidence="1">
    <location>
        <begin position="105"/>
        <end position="127"/>
    </location>
</feature>
<proteinExistence type="predicted"/>
<evidence type="ECO:0000313" key="3">
    <source>
        <dbReference type="Proteomes" id="UP000177943"/>
    </source>
</evidence>
<dbReference type="AlphaFoldDB" id="A0A1G2MTQ3"/>
<keyword evidence="1" id="KW-1133">Transmembrane helix</keyword>
<evidence type="ECO:0000313" key="2">
    <source>
        <dbReference type="EMBL" id="OHA27257.1"/>
    </source>
</evidence>
<gene>
    <name evidence="2" type="ORF">A3D56_00380</name>
</gene>
<feature type="transmembrane region" description="Helical" evidence="1">
    <location>
        <begin position="43"/>
        <end position="62"/>
    </location>
</feature>
<keyword evidence="1" id="KW-0812">Transmembrane</keyword>
<sequence>MMPKKTHFLLFLSAVLIILLAAVHIVASIFYLYWTIPWLDIPMHFLGGVWAAATALWVYFFSDYFGGRVFDKRVAWTIALGSAVIIGIGWEIFEYVLSATFASNYWLDTSIDLLLDVLGATLLYSVVCRQEFFRR</sequence>
<dbReference type="EMBL" id="MHRP01000019">
    <property type="protein sequence ID" value="OHA27257.1"/>
    <property type="molecule type" value="Genomic_DNA"/>
</dbReference>
<protein>
    <recommendedName>
        <fullName evidence="4">VanZ-like domain-containing protein</fullName>
    </recommendedName>
</protein>
<accession>A0A1G2MTQ3</accession>
<name>A0A1G2MTQ3_9BACT</name>